<dbReference type="Gene3D" id="3.50.50.60">
    <property type="entry name" value="FAD/NAD(P)-binding domain"/>
    <property type="match status" value="2"/>
</dbReference>
<keyword evidence="2" id="KW-0274">FAD</keyword>
<dbReference type="PRINTS" id="PR00368">
    <property type="entry name" value="FADPNR"/>
</dbReference>
<sequence length="309" mass="33504">MYDLIIIGSGAAGLSAALYAGRYQMKTLIIEGEFGGETMTAGEIANYPGFRPADGYELISIMKEQAKAAGVEVRSGWAKRIARRAEGFVVYVQDGEEQTQFVSKAVILAIGAKRRHLGLPNEQKFVGKGLHYCWTCDGPLYGGKTVAMVGGGDSSVKGVNFLGKYAKKIYLITKESAIKAEPVNQESMDKLGDVVEILAGTEVKELGGERQLDFLVLSKEYQGSSSLKVDGLFVEIGFDPDKTFAEQMGLETDEKGYLKVDNMMRTKTPGLYVAGDATRHFGDFKQDITVAAMGAVAATAAYEYLQSHR</sequence>
<evidence type="ECO:0000259" key="6">
    <source>
        <dbReference type="Pfam" id="PF07992"/>
    </source>
</evidence>
<dbReference type="InterPro" id="IPR008255">
    <property type="entry name" value="Pyr_nucl-diS_OxRdtase_2_AS"/>
</dbReference>
<dbReference type="Proteomes" id="UP000178092">
    <property type="component" value="Unassembled WGS sequence"/>
</dbReference>
<dbReference type="GO" id="GO:0016668">
    <property type="term" value="F:oxidoreductase activity, acting on a sulfur group of donors, NAD(P) as acceptor"/>
    <property type="evidence" value="ECO:0007669"/>
    <property type="project" value="UniProtKB-ARBA"/>
</dbReference>
<accession>A0A1G2R451</accession>
<name>A0A1G2R451_9BACT</name>
<evidence type="ECO:0000313" key="7">
    <source>
        <dbReference type="EMBL" id="OHA67507.1"/>
    </source>
</evidence>
<dbReference type="PROSITE" id="PS00573">
    <property type="entry name" value="PYRIDINE_REDOX_2"/>
    <property type="match status" value="1"/>
</dbReference>
<evidence type="ECO:0000313" key="8">
    <source>
        <dbReference type="Proteomes" id="UP000178092"/>
    </source>
</evidence>
<dbReference type="InterPro" id="IPR050097">
    <property type="entry name" value="Ferredoxin-NADP_redctase_2"/>
</dbReference>
<evidence type="ECO:0000256" key="2">
    <source>
        <dbReference type="ARBA" id="ARBA00022827"/>
    </source>
</evidence>
<evidence type="ECO:0000256" key="5">
    <source>
        <dbReference type="ARBA" id="ARBA00023284"/>
    </source>
</evidence>
<protein>
    <recommendedName>
        <fullName evidence="6">FAD/NAD(P)-binding domain-containing protein</fullName>
    </recommendedName>
</protein>
<evidence type="ECO:0000256" key="1">
    <source>
        <dbReference type="ARBA" id="ARBA00022630"/>
    </source>
</evidence>
<reference evidence="7 8" key="1">
    <citation type="journal article" date="2016" name="Nat. Commun.">
        <title>Thousands of microbial genomes shed light on interconnected biogeochemical processes in an aquifer system.</title>
        <authorList>
            <person name="Anantharaman K."/>
            <person name="Brown C.T."/>
            <person name="Hug L.A."/>
            <person name="Sharon I."/>
            <person name="Castelle C.J."/>
            <person name="Probst A.J."/>
            <person name="Thomas B.C."/>
            <person name="Singh A."/>
            <person name="Wilkins M.J."/>
            <person name="Karaoz U."/>
            <person name="Brodie E.L."/>
            <person name="Williams K.H."/>
            <person name="Hubbard S.S."/>
            <person name="Banfield J.F."/>
        </authorList>
    </citation>
    <scope>NUCLEOTIDE SEQUENCE [LARGE SCALE GENOMIC DNA]</scope>
</reference>
<comment type="caution">
    <text evidence="7">The sequence shown here is derived from an EMBL/GenBank/DDBJ whole genome shotgun (WGS) entry which is preliminary data.</text>
</comment>
<dbReference type="InterPro" id="IPR023753">
    <property type="entry name" value="FAD/NAD-binding_dom"/>
</dbReference>
<evidence type="ECO:0000256" key="3">
    <source>
        <dbReference type="ARBA" id="ARBA00023002"/>
    </source>
</evidence>
<dbReference type="InterPro" id="IPR036188">
    <property type="entry name" value="FAD/NAD-bd_sf"/>
</dbReference>
<proteinExistence type="predicted"/>
<dbReference type="Pfam" id="PF07992">
    <property type="entry name" value="Pyr_redox_2"/>
    <property type="match status" value="1"/>
</dbReference>
<dbReference type="EMBL" id="MHTV01000009">
    <property type="protein sequence ID" value="OHA67507.1"/>
    <property type="molecule type" value="Genomic_DNA"/>
</dbReference>
<dbReference type="AlphaFoldDB" id="A0A1G2R451"/>
<gene>
    <name evidence="7" type="ORF">A3C04_00315</name>
</gene>
<evidence type="ECO:0000256" key="4">
    <source>
        <dbReference type="ARBA" id="ARBA00023157"/>
    </source>
</evidence>
<keyword evidence="4" id="KW-1015">Disulfide bond</keyword>
<organism evidence="7 8">
    <name type="scientific">Candidatus Wildermuthbacteria bacterium RIFCSPHIGHO2_02_FULL_45_25</name>
    <dbReference type="NCBI Taxonomy" id="1802450"/>
    <lineage>
        <taxon>Bacteria</taxon>
        <taxon>Candidatus Wildermuthiibacteriota</taxon>
    </lineage>
</organism>
<feature type="domain" description="FAD/NAD(P)-binding" evidence="6">
    <location>
        <begin position="2"/>
        <end position="283"/>
    </location>
</feature>
<keyword evidence="3" id="KW-0560">Oxidoreductase</keyword>
<keyword evidence="1" id="KW-0285">Flavoprotein</keyword>
<dbReference type="PRINTS" id="PR00469">
    <property type="entry name" value="PNDRDTASEII"/>
</dbReference>
<dbReference type="PANTHER" id="PTHR48105">
    <property type="entry name" value="THIOREDOXIN REDUCTASE 1-RELATED-RELATED"/>
    <property type="match status" value="1"/>
</dbReference>
<keyword evidence="5" id="KW-0676">Redox-active center</keyword>
<dbReference type="SUPFAM" id="SSF51905">
    <property type="entry name" value="FAD/NAD(P)-binding domain"/>
    <property type="match status" value="2"/>
</dbReference>